<evidence type="ECO:0000256" key="2">
    <source>
        <dbReference type="ARBA" id="ARBA00022741"/>
    </source>
</evidence>
<evidence type="ECO:0000259" key="8">
    <source>
        <dbReference type="PROSITE" id="PS50011"/>
    </source>
</evidence>
<reference evidence="9 10" key="1">
    <citation type="submission" date="2022-11" db="EMBL/GenBank/DDBJ databases">
        <title>Minimal conservation of predation-associated metabolite biosynthetic gene clusters underscores biosynthetic potential of Myxococcota including descriptions for ten novel species: Archangium lansinium sp. nov., Myxococcus landrumus sp. nov., Nannocystis bai.</title>
        <authorList>
            <person name="Ahearne A."/>
            <person name="Stevens C."/>
            <person name="Dowd S."/>
        </authorList>
    </citation>
    <scope>NUCLEOTIDE SEQUENCE [LARGE SCALE GENOMIC DNA]</scope>
    <source>
        <strain evidence="9 10">NCELM</strain>
    </source>
</reference>
<dbReference type="InterPro" id="IPR017441">
    <property type="entry name" value="Protein_kinase_ATP_BS"/>
</dbReference>
<dbReference type="InterPro" id="IPR011009">
    <property type="entry name" value="Kinase-like_dom_sf"/>
</dbReference>
<keyword evidence="3 9" id="KW-0418">Kinase</keyword>
<dbReference type="RefSeq" id="WP_271998414.1">
    <property type="nucleotide sequence ID" value="NZ_JAQNDN010000005.1"/>
</dbReference>
<dbReference type="PANTHER" id="PTHR43289:SF6">
    <property type="entry name" value="SERINE_THREONINE-PROTEIN KINASE NEKL-3"/>
    <property type="match status" value="1"/>
</dbReference>
<evidence type="ECO:0000313" key="9">
    <source>
        <dbReference type="EMBL" id="MDC0668861.1"/>
    </source>
</evidence>
<keyword evidence="7" id="KW-0812">Transmembrane</keyword>
<feature type="compositionally biased region" description="Pro residues" evidence="6">
    <location>
        <begin position="414"/>
        <end position="434"/>
    </location>
</feature>
<feature type="domain" description="Protein kinase" evidence="8">
    <location>
        <begin position="36"/>
        <end position="307"/>
    </location>
</feature>
<evidence type="ECO:0000256" key="4">
    <source>
        <dbReference type="ARBA" id="ARBA00022840"/>
    </source>
</evidence>
<evidence type="ECO:0000256" key="7">
    <source>
        <dbReference type="SAM" id="Phobius"/>
    </source>
</evidence>
<dbReference type="PROSITE" id="PS50011">
    <property type="entry name" value="PROTEIN_KINASE_DOM"/>
    <property type="match status" value="1"/>
</dbReference>
<dbReference type="Proteomes" id="UP001217838">
    <property type="component" value="Unassembled WGS sequence"/>
</dbReference>
<keyword evidence="4 5" id="KW-0067">ATP-binding</keyword>
<feature type="transmembrane region" description="Helical" evidence="7">
    <location>
        <begin position="337"/>
        <end position="357"/>
    </location>
</feature>
<comment type="caution">
    <text evidence="9">The sequence shown here is derived from an EMBL/GenBank/DDBJ whole genome shotgun (WGS) entry which is preliminary data.</text>
</comment>
<keyword evidence="1" id="KW-0808">Transferase</keyword>
<keyword evidence="10" id="KW-1185">Reference proteome</keyword>
<sequence length="554" mass="58863">MPLRPSGSRRSVSGRTHGMWPEAPDPLLGHTLADRYRLEKVIGHGGMGTVYRAEHVVIRKPVAVKVLDAAHSERRVEVQRFLNEARSASKIRHENVVDITDFGSTDDGLVFLVMEYLEGEDLAATSDREGALPWRRAAAIVLQIAAALEAAHAQGIIHRDMKPENCFRIRRGNDPDFIKVLDFGIAKVLEDSEVERPSSAGSGLLGTPEYLAPELIRGLKPDARVDLYAVGVMLYDLLVGKLPFAGESFMSTLTAHLMELPTPPSQARPAAQIPAALDTVVLRALAKDRDQRYDTIGEFAAALRAAIAEADVVVAPSPPPPPLPPPLPEPPRTSPRWIAAGVVALLVLFSAVLWTMAKRFYTTGQVAPAPTAAPVVAPIAAAAPVLAAPVEAVKVEAPVEVAKVEVAKVEAPTIEPPPVEPPPVEPPPVEPPAPTDEAPADEVPADEVPELATVRGPATPKGPRTGPAPVSADEFAAGMAKLGARVKLECSRYALRKMAVTVQVVVGTDGSVKSAEPTGSQAGSTLGNCVARVVKTALLRPSRAKSSHRHTFTM</sequence>
<name>A0ABT5B443_9BACT</name>
<dbReference type="Gene3D" id="1.10.510.10">
    <property type="entry name" value="Transferase(Phosphotransferase) domain 1"/>
    <property type="match status" value="1"/>
</dbReference>
<evidence type="ECO:0000256" key="5">
    <source>
        <dbReference type="PROSITE-ProRule" id="PRU10141"/>
    </source>
</evidence>
<dbReference type="EMBL" id="JAQNDN010000005">
    <property type="protein sequence ID" value="MDC0668861.1"/>
    <property type="molecule type" value="Genomic_DNA"/>
</dbReference>
<proteinExistence type="predicted"/>
<accession>A0ABT5B443</accession>
<feature type="region of interest" description="Disordered" evidence="6">
    <location>
        <begin position="1"/>
        <end position="22"/>
    </location>
</feature>
<feature type="compositionally biased region" description="Low complexity" evidence="6">
    <location>
        <begin position="1"/>
        <end position="15"/>
    </location>
</feature>
<dbReference type="Gene3D" id="3.30.200.20">
    <property type="entry name" value="Phosphorylase Kinase, domain 1"/>
    <property type="match status" value="1"/>
</dbReference>
<dbReference type="CDD" id="cd14014">
    <property type="entry name" value="STKc_PknB_like"/>
    <property type="match status" value="1"/>
</dbReference>
<evidence type="ECO:0000313" key="10">
    <source>
        <dbReference type="Proteomes" id="UP001217838"/>
    </source>
</evidence>
<dbReference type="PROSITE" id="PS00107">
    <property type="entry name" value="PROTEIN_KINASE_ATP"/>
    <property type="match status" value="1"/>
</dbReference>
<dbReference type="SMART" id="SM00220">
    <property type="entry name" value="S_TKc"/>
    <property type="match status" value="1"/>
</dbReference>
<organism evidence="9 10">
    <name type="scientific">Nannocystis radixulma</name>
    <dbReference type="NCBI Taxonomy" id="2995305"/>
    <lineage>
        <taxon>Bacteria</taxon>
        <taxon>Pseudomonadati</taxon>
        <taxon>Myxococcota</taxon>
        <taxon>Polyangia</taxon>
        <taxon>Nannocystales</taxon>
        <taxon>Nannocystaceae</taxon>
        <taxon>Nannocystis</taxon>
    </lineage>
</organism>
<dbReference type="GO" id="GO:0016301">
    <property type="term" value="F:kinase activity"/>
    <property type="evidence" value="ECO:0007669"/>
    <property type="project" value="UniProtKB-KW"/>
</dbReference>
<evidence type="ECO:0000256" key="1">
    <source>
        <dbReference type="ARBA" id="ARBA00022679"/>
    </source>
</evidence>
<evidence type="ECO:0000256" key="6">
    <source>
        <dbReference type="SAM" id="MobiDB-lite"/>
    </source>
</evidence>
<evidence type="ECO:0000256" key="3">
    <source>
        <dbReference type="ARBA" id="ARBA00022777"/>
    </source>
</evidence>
<feature type="region of interest" description="Disordered" evidence="6">
    <location>
        <begin position="413"/>
        <end position="443"/>
    </location>
</feature>
<protein>
    <submittedName>
        <fullName evidence="9">Protein kinase</fullName>
    </submittedName>
</protein>
<dbReference type="Pfam" id="PF00069">
    <property type="entry name" value="Pkinase"/>
    <property type="match status" value="1"/>
</dbReference>
<feature type="binding site" evidence="5">
    <location>
        <position position="65"/>
    </location>
    <ligand>
        <name>ATP</name>
        <dbReference type="ChEBI" id="CHEBI:30616"/>
    </ligand>
</feature>
<keyword evidence="7" id="KW-1133">Transmembrane helix</keyword>
<dbReference type="InterPro" id="IPR000719">
    <property type="entry name" value="Prot_kinase_dom"/>
</dbReference>
<dbReference type="SUPFAM" id="SSF56112">
    <property type="entry name" value="Protein kinase-like (PK-like)"/>
    <property type="match status" value="1"/>
</dbReference>
<keyword evidence="7" id="KW-0472">Membrane</keyword>
<keyword evidence="2 5" id="KW-0547">Nucleotide-binding</keyword>
<dbReference type="PANTHER" id="PTHR43289">
    <property type="entry name" value="MITOGEN-ACTIVATED PROTEIN KINASE KINASE KINASE 20-RELATED"/>
    <property type="match status" value="1"/>
</dbReference>
<gene>
    <name evidence="9" type="ORF">POL58_13990</name>
</gene>